<dbReference type="AlphaFoldDB" id="A0A9W8U1F1"/>
<protein>
    <submittedName>
        <fullName evidence="2">Uncharacterized protein</fullName>
    </submittedName>
</protein>
<evidence type="ECO:0000313" key="3">
    <source>
        <dbReference type="Proteomes" id="UP001142393"/>
    </source>
</evidence>
<proteinExistence type="predicted"/>
<feature type="region of interest" description="Disordered" evidence="1">
    <location>
        <begin position="88"/>
        <end position="120"/>
    </location>
</feature>
<accession>A0A9W8U1F1</accession>
<organism evidence="2 3">
    <name type="scientific">Lentinula detonsa</name>
    <dbReference type="NCBI Taxonomy" id="2804962"/>
    <lineage>
        <taxon>Eukaryota</taxon>
        <taxon>Fungi</taxon>
        <taxon>Dikarya</taxon>
        <taxon>Basidiomycota</taxon>
        <taxon>Agaricomycotina</taxon>
        <taxon>Agaricomycetes</taxon>
        <taxon>Agaricomycetidae</taxon>
        <taxon>Agaricales</taxon>
        <taxon>Marasmiineae</taxon>
        <taxon>Omphalotaceae</taxon>
        <taxon>Lentinula</taxon>
    </lineage>
</organism>
<name>A0A9W8U1F1_9AGAR</name>
<evidence type="ECO:0000256" key="1">
    <source>
        <dbReference type="SAM" id="MobiDB-lite"/>
    </source>
</evidence>
<dbReference type="EMBL" id="JANVFU010000002">
    <property type="protein sequence ID" value="KAJ3749035.1"/>
    <property type="molecule type" value="Genomic_DNA"/>
</dbReference>
<keyword evidence="3" id="KW-1185">Reference proteome</keyword>
<comment type="caution">
    <text evidence="2">The sequence shown here is derived from an EMBL/GenBank/DDBJ whole genome shotgun (WGS) entry which is preliminary data.</text>
</comment>
<sequence>MLPRFANPHLAHIPTEKISRDDAFYDASSPESRLDSEDRPLLKELNKRLHDSLEFKFDVPRKQRKLFEGEYLHSSSDPTLFRLVSTAEEPRPININPPPPKPPPHYREPNYEDTEEDALKRRKCSKAVAVDYDWVIQESRKTHLPFPSWKSRLTHATLSPAASTSAVSSSSPVLILHHLQPLRHTRPPVSDELLTHHPYVAGAPPHPEAQIRRKSQSTIPAVEVMLQV</sequence>
<feature type="compositionally biased region" description="Basic and acidic residues" evidence="1">
    <location>
        <begin position="14"/>
        <end position="23"/>
    </location>
</feature>
<dbReference type="Proteomes" id="UP001142393">
    <property type="component" value="Unassembled WGS sequence"/>
</dbReference>
<feature type="region of interest" description="Disordered" evidence="1">
    <location>
        <begin position="1"/>
        <end position="39"/>
    </location>
</feature>
<reference evidence="2 3" key="1">
    <citation type="journal article" date="2023" name="Proc. Natl. Acad. Sci. U.S.A.">
        <title>A global phylogenomic analysis of the shiitake genus Lentinula.</title>
        <authorList>
            <person name="Sierra-Patev S."/>
            <person name="Min B."/>
            <person name="Naranjo-Ortiz M."/>
            <person name="Looney B."/>
            <person name="Konkel Z."/>
            <person name="Slot J.C."/>
            <person name="Sakamoto Y."/>
            <person name="Steenwyk J.L."/>
            <person name="Rokas A."/>
            <person name="Carro J."/>
            <person name="Camarero S."/>
            <person name="Ferreira P."/>
            <person name="Molpeceres G."/>
            <person name="Ruiz-Duenas F.J."/>
            <person name="Serrano A."/>
            <person name="Henrissat B."/>
            <person name="Drula E."/>
            <person name="Hughes K.W."/>
            <person name="Mata J.L."/>
            <person name="Ishikawa N.K."/>
            <person name="Vargas-Isla R."/>
            <person name="Ushijima S."/>
            <person name="Smith C.A."/>
            <person name="Donoghue J."/>
            <person name="Ahrendt S."/>
            <person name="Andreopoulos W."/>
            <person name="He G."/>
            <person name="LaButti K."/>
            <person name="Lipzen A."/>
            <person name="Ng V."/>
            <person name="Riley R."/>
            <person name="Sandor L."/>
            <person name="Barry K."/>
            <person name="Martinez A.T."/>
            <person name="Xiao Y."/>
            <person name="Gibbons J.G."/>
            <person name="Terashima K."/>
            <person name="Grigoriev I.V."/>
            <person name="Hibbett D."/>
        </authorList>
    </citation>
    <scope>NUCLEOTIDE SEQUENCE [LARGE SCALE GENOMIC DNA]</scope>
    <source>
        <strain evidence="2 3">TFB7810</strain>
    </source>
</reference>
<gene>
    <name evidence="2" type="ORF">DFH05DRAFT_630673</name>
</gene>
<evidence type="ECO:0000313" key="2">
    <source>
        <dbReference type="EMBL" id="KAJ3749035.1"/>
    </source>
</evidence>